<dbReference type="UniPathway" id="UPA00261">
    <property type="reaction ID" value="UER00374"/>
</dbReference>
<dbReference type="OrthoDB" id="3802174at2"/>
<dbReference type="GO" id="GO:0009898">
    <property type="term" value="C:cytoplasmic side of plasma membrane"/>
    <property type="evidence" value="ECO:0007669"/>
    <property type="project" value="TreeGrafter"/>
</dbReference>
<feature type="region of interest" description="Disordered" evidence="9">
    <location>
        <begin position="1"/>
        <end position="22"/>
    </location>
</feature>
<keyword evidence="12" id="KW-1185">Reference proteome</keyword>
<dbReference type="InterPro" id="IPR016160">
    <property type="entry name" value="Ald_DH_CS_CYS"/>
</dbReference>
<evidence type="ECO:0000256" key="3">
    <source>
        <dbReference type="ARBA" id="ARBA00012884"/>
    </source>
</evidence>
<dbReference type="GO" id="GO:0004657">
    <property type="term" value="F:proline dehydrogenase activity"/>
    <property type="evidence" value="ECO:0007669"/>
    <property type="project" value="UniProtKB-ARBA"/>
</dbReference>
<comment type="similarity">
    <text evidence="2">Belongs to the aldehyde dehydrogenase family.</text>
</comment>
<evidence type="ECO:0000259" key="10">
    <source>
        <dbReference type="Pfam" id="PF00171"/>
    </source>
</evidence>
<evidence type="ECO:0000256" key="2">
    <source>
        <dbReference type="ARBA" id="ARBA00009986"/>
    </source>
</evidence>
<organism evidence="11 12">
    <name type="scientific">Halostreptopolyspora alba</name>
    <dbReference type="NCBI Taxonomy" id="2487137"/>
    <lineage>
        <taxon>Bacteria</taxon>
        <taxon>Bacillati</taxon>
        <taxon>Actinomycetota</taxon>
        <taxon>Actinomycetes</taxon>
        <taxon>Streptosporangiales</taxon>
        <taxon>Nocardiopsidaceae</taxon>
        <taxon>Halostreptopolyspora</taxon>
    </lineage>
</organism>
<evidence type="ECO:0000256" key="7">
    <source>
        <dbReference type="ARBA" id="ARBA00032259"/>
    </source>
</evidence>
<dbReference type="PANTHER" id="PTHR42862:SF1">
    <property type="entry name" value="DELTA-1-PYRROLINE-5-CARBOXYLATE DEHYDROGENASE 2, ISOFORM A-RELATED"/>
    <property type="match status" value="1"/>
</dbReference>
<dbReference type="Pfam" id="PF00171">
    <property type="entry name" value="Aldedh"/>
    <property type="match status" value="1"/>
</dbReference>
<dbReference type="SUPFAM" id="SSF53720">
    <property type="entry name" value="ALDH-like"/>
    <property type="match status" value="1"/>
</dbReference>
<dbReference type="InterPro" id="IPR016163">
    <property type="entry name" value="Ald_DH_C"/>
</dbReference>
<comment type="caution">
    <text evidence="11">The sequence shown here is derived from an EMBL/GenBank/DDBJ whole genome shotgun (WGS) entry which is preliminary data.</text>
</comment>
<dbReference type="EMBL" id="RJMB01000031">
    <property type="protein sequence ID" value="RNL81661.1"/>
    <property type="molecule type" value="Genomic_DNA"/>
</dbReference>
<accession>A0A3N0E1E9</accession>
<dbReference type="InterPro" id="IPR016162">
    <property type="entry name" value="Ald_DH_N"/>
</dbReference>
<dbReference type="FunFam" id="3.40.605.10:FF:000006">
    <property type="entry name" value="1-pyrroline-5-carboxylate dehydrogenase"/>
    <property type="match status" value="1"/>
</dbReference>
<feature type="domain" description="Aldehyde dehydrogenase" evidence="10">
    <location>
        <begin position="57"/>
        <end position="513"/>
    </location>
</feature>
<evidence type="ECO:0000256" key="9">
    <source>
        <dbReference type="SAM" id="MobiDB-lite"/>
    </source>
</evidence>
<name>A0A3N0E1E9_9ACTN</name>
<keyword evidence="6" id="KW-0642">Proline metabolism</keyword>
<protein>
    <recommendedName>
        <fullName evidence="7">L-glutamate gamma-semialdehyde dehydrogenase</fullName>
        <ecNumber evidence="3">1.2.1.88</ecNumber>
    </recommendedName>
    <alternativeName>
        <fullName evidence="7">L-glutamate gamma-semialdehyde dehydrogenase</fullName>
    </alternativeName>
</protein>
<evidence type="ECO:0000256" key="4">
    <source>
        <dbReference type="ARBA" id="ARBA00023002"/>
    </source>
</evidence>
<evidence type="ECO:0000313" key="11">
    <source>
        <dbReference type="EMBL" id="RNL81661.1"/>
    </source>
</evidence>
<dbReference type="FunFam" id="3.40.309.10:FF:000005">
    <property type="entry name" value="1-pyrroline-5-carboxylate dehydrogenase 1"/>
    <property type="match status" value="1"/>
</dbReference>
<evidence type="ECO:0000313" key="12">
    <source>
        <dbReference type="Proteomes" id="UP000269198"/>
    </source>
</evidence>
<evidence type="ECO:0000256" key="8">
    <source>
        <dbReference type="ARBA" id="ARBA00048142"/>
    </source>
</evidence>
<evidence type="ECO:0000256" key="5">
    <source>
        <dbReference type="ARBA" id="ARBA00023027"/>
    </source>
</evidence>
<dbReference type="GO" id="GO:0010133">
    <property type="term" value="P:L-proline catabolic process to L-glutamate"/>
    <property type="evidence" value="ECO:0007669"/>
    <property type="project" value="UniProtKB-UniPathway"/>
</dbReference>
<keyword evidence="5" id="KW-0520">NAD</keyword>
<dbReference type="InterPro" id="IPR016161">
    <property type="entry name" value="Ald_DH/histidinol_DH"/>
</dbReference>
<reference evidence="11 12" key="1">
    <citation type="submission" date="2018-11" db="EMBL/GenBank/DDBJ databases">
        <title>The genome draft of YIM 96095.</title>
        <authorList>
            <person name="Tang S.-K."/>
            <person name="Chunyu W.-X."/>
            <person name="Feng Y.-Z."/>
        </authorList>
    </citation>
    <scope>NUCLEOTIDE SEQUENCE [LARGE SCALE GENOMIC DNA]</scope>
    <source>
        <strain evidence="11 12">YIM 96095</strain>
    </source>
</reference>
<dbReference type="PROSITE" id="PS00070">
    <property type="entry name" value="ALDEHYDE_DEHYDR_CYS"/>
    <property type="match status" value="1"/>
</dbReference>
<dbReference type="AlphaFoldDB" id="A0A3N0E1E9"/>
<evidence type="ECO:0000256" key="6">
    <source>
        <dbReference type="ARBA" id="ARBA00023062"/>
    </source>
</evidence>
<proteinExistence type="inferred from homology"/>
<dbReference type="InterPro" id="IPR015590">
    <property type="entry name" value="Aldehyde_DH_dom"/>
</dbReference>
<gene>
    <name evidence="11" type="primary">pruA</name>
    <name evidence="11" type="ORF">EFW17_21755</name>
</gene>
<dbReference type="InterPro" id="IPR050485">
    <property type="entry name" value="Proline_metab_enzyme"/>
</dbReference>
<dbReference type="Proteomes" id="UP000269198">
    <property type="component" value="Unassembled WGS sequence"/>
</dbReference>
<sequence length="542" mass="58308">MDAVTDVPVPANEPNLTHAPGTPERDALVAEIERQKSTEHEITQTIGGEQRPGVGELIPVVQPHDHGSVLGQLANATDLEVREAVGAARAAAPSWRAMSFDDRAAIFLRAADLLAGPWRSRINAATMLGQSKSVQQAEIDAACELIDFLRFNVAYARRLYAEQPLSTRGVWNRMELRPLEGFVVAITPFNFTAIAGNLPTAPALMGNVVVWKPSPTQTLAAWYFMRLLEEAGLPPGVINMVTGDGSAVSRAALTQPDLAGIHFTGSAGTFQHLWRVAGENIANYHSYPRIVGETGGKDFVVAHSSADPDVLRTALIRGAFEYQGQKCSAASRAYVPRSVWSAVRDDLVSEVESLTMGDVASDVSTFMGAVIDDRAFAKNAGALKRARDTDSISVLTGGGADDSVGYFVQPTVLECTDPEDEVFTAEYFGPILAVHVYDDDRYEQVLSQMADVAPYALTGAVIARDRAAIAKADSVLRFSAGNFYINDKPTGSIVGQQPFGGARASGTNDKAGSIFNLVRWASPRAIKESFVPPTDWRYPHMG</sequence>
<dbReference type="RefSeq" id="WP_123203299.1">
    <property type="nucleotide sequence ID" value="NZ_RJMB01000031.1"/>
</dbReference>
<comment type="catalytic activity">
    <reaction evidence="8">
        <text>L-glutamate 5-semialdehyde + NAD(+) + H2O = L-glutamate + NADH + 2 H(+)</text>
        <dbReference type="Rhea" id="RHEA:30235"/>
        <dbReference type="ChEBI" id="CHEBI:15377"/>
        <dbReference type="ChEBI" id="CHEBI:15378"/>
        <dbReference type="ChEBI" id="CHEBI:29985"/>
        <dbReference type="ChEBI" id="CHEBI:57540"/>
        <dbReference type="ChEBI" id="CHEBI:57945"/>
        <dbReference type="ChEBI" id="CHEBI:58066"/>
        <dbReference type="EC" id="1.2.1.88"/>
    </reaction>
</comment>
<dbReference type="Gene3D" id="3.40.309.10">
    <property type="entry name" value="Aldehyde Dehydrogenase, Chain A, domain 2"/>
    <property type="match status" value="1"/>
</dbReference>
<dbReference type="EC" id="1.2.1.88" evidence="3"/>
<dbReference type="GO" id="GO:0003842">
    <property type="term" value="F:L-glutamate gamma-semialdehyde dehydrogenase activity"/>
    <property type="evidence" value="ECO:0007669"/>
    <property type="project" value="UniProtKB-EC"/>
</dbReference>
<keyword evidence="4 11" id="KW-0560">Oxidoreductase</keyword>
<dbReference type="InterPro" id="IPR005931">
    <property type="entry name" value="P5CDH/ALDH4A1"/>
</dbReference>
<evidence type="ECO:0000256" key="1">
    <source>
        <dbReference type="ARBA" id="ARBA00004786"/>
    </source>
</evidence>
<dbReference type="CDD" id="cd07123">
    <property type="entry name" value="ALDH_F4-17_P5CDH"/>
    <property type="match status" value="1"/>
</dbReference>
<dbReference type="PANTHER" id="PTHR42862">
    <property type="entry name" value="DELTA-1-PYRROLINE-5-CARBOXYLATE DEHYDROGENASE 1, ISOFORM A-RELATED"/>
    <property type="match status" value="1"/>
</dbReference>
<dbReference type="NCBIfam" id="TIGR01236">
    <property type="entry name" value="D1pyr5carbox1"/>
    <property type="match status" value="1"/>
</dbReference>
<dbReference type="Gene3D" id="3.40.605.10">
    <property type="entry name" value="Aldehyde Dehydrogenase, Chain A, domain 1"/>
    <property type="match status" value="1"/>
</dbReference>
<comment type="pathway">
    <text evidence="1">Amino-acid degradation; L-proline degradation into L-glutamate; L-glutamate from L-proline: step 2/2.</text>
</comment>